<proteinExistence type="inferred from homology"/>
<evidence type="ECO:0000256" key="1">
    <source>
        <dbReference type="ARBA" id="ARBA00002053"/>
    </source>
</evidence>
<comment type="function">
    <text evidence="1">Catalyzes the intermembrane transfer of phosphatidylglycerol and phosphatidylinositol.</text>
</comment>
<evidence type="ECO:0000256" key="8">
    <source>
        <dbReference type="SAM" id="SignalP"/>
    </source>
</evidence>
<evidence type="ECO:0000313" key="10">
    <source>
        <dbReference type="EMBL" id="CDP33610.1"/>
    </source>
</evidence>
<evidence type="ECO:0000259" key="9">
    <source>
        <dbReference type="SMART" id="SM00737"/>
    </source>
</evidence>
<dbReference type="SUPFAM" id="SSF81296">
    <property type="entry name" value="E set domains"/>
    <property type="match status" value="1"/>
</dbReference>
<dbReference type="GO" id="GO:0032366">
    <property type="term" value="P:intracellular sterol transport"/>
    <property type="evidence" value="ECO:0007669"/>
    <property type="project" value="InterPro"/>
</dbReference>
<feature type="domain" description="MD-2-related lipid-recognition" evidence="9">
    <location>
        <begin position="41"/>
        <end position="162"/>
    </location>
</feature>
<dbReference type="InterPro" id="IPR039670">
    <property type="entry name" value="NPC2-like"/>
</dbReference>
<dbReference type="InterPro" id="IPR003172">
    <property type="entry name" value="ML_dom"/>
</dbReference>
<reference evidence="10" key="2">
    <citation type="submission" date="2014-06" db="EMBL/GenBank/DDBJ databases">
        <title>The complete genome of Blastobotrys (Arxula) adeninivorans LS3 - a yeast of biotechnological interest.</title>
        <authorList>
            <person name="Kunze G."/>
            <person name="Gaillardin C."/>
            <person name="Czernicka M."/>
            <person name="Durrens P."/>
            <person name="Martin T."/>
            <person name="Boer E."/>
            <person name="Gabaldon T."/>
            <person name="Cruz J."/>
            <person name="Talla E."/>
            <person name="Marck C."/>
            <person name="Goffeau A."/>
            <person name="Barbe V."/>
            <person name="Baret P."/>
            <person name="Baronian K."/>
            <person name="Beier S."/>
            <person name="Bleykasten C."/>
            <person name="Bode R."/>
            <person name="Casaregola S."/>
            <person name="Despons L."/>
            <person name="Fairhead C."/>
            <person name="Giersberg M."/>
            <person name="Gierski P."/>
            <person name="Hahnel U."/>
            <person name="Hartmann A."/>
            <person name="Jankowska D."/>
            <person name="Jubin C."/>
            <person name="Jung P."/>
            <person name="Lafontaine I."/>
            <person name="Leh-Louis V."/>
            <person name="Lemaire M."/>
            <person name="Marcet-Houben M."/>
            <person name="Mascher M."/>
            <person name="Morel G."/>
            <person name="Richard G.-F."/>
            <person name="Riechen J."/>
            <person name="Sacerdot C."/>
            <person name="Sarkar A."/>
            <person name="Savel G."/>
            <person name="Schacherer J."/>
            <person name="Sherman D."/>
            <person name="Straub M.-L."/>
            <person name="Stein N."/>
            <person name="Thierry A."/>
            <person name="Trautwein-Schult A."/>
            <person name="Westhof E."/>
            <person name="Worch S."/>
            <person name="Dujon B."/>
            <person name="Souciet J.-L."/>
            <person name="Wincker P."/>
            <person name="Scholz U."/>
            <person name="Neuveglise N."/>
        </authorList>
    </citation>
    <scope>NUCLEOTIDE SEQUENCE</scope>
    <source>
        <strain evidence="10">LS3</strain>
    </source>
</reference>
<keyword evidence="5" id="KW-0813">Transport</keyword>
<protein>
    <recommendedName>
        <fullName evidence="4">Phosphatidylglycerol/phosphatidylinositol transfer protein</fullName>
    </recommendedName>
</protein>
<dbReference type="PANTHER" id="PTHR11306">
    <property type="entry name" value="NIEMANN PICK TYPE C2 PROTEIN NPC2-RELATED"/>
    <property type="match status" value="1"/>
</dbReference>
<dbReference type="PhylomeDB" id="A0A060SXH7"/>
<organism evidence="10">
    <name type="scientific">Blastobotrys adeninivorans</name>
    <name type="common">Yeast</name>
    <name type="synonym">Arxula adeninivorans</name>
    <dbReference type="NCBI Taxonomy" id="409370"/>
    <lineage>
        <taxon>Eukaryota</taxon>
        <taxon>Fungi</taxon>
        <taxon>Dikarya</taxon>
        <taxon>Ascomycota</taxon>
        <taxon>Saccharomycotina</taxon>
        <taxon>Dipodascomycetes</taxon>
        <taxon>Dipodascales</taxon>
        <taxon>Trichomonascaceae</taxon>
        <taxon>Blastobotrys</taxon>
    </lineage>
</organism>
<dbReference type="CDD" id="cd00917">
    <property type="entry name" value="PG-PI_TP"/>
    <property type="match status" value="1"/>
</dbReference>
<sequence>MKILTVVAAIAGVAAASPFGLTLQKPLFGQGDNDVPGESPFKVCDQDLDRLLDIDYIDLDPNPPTRGANLTIAASGYLKEDVEEGSYVEVEVRYGYIRLLSQVFDLCEQISNVDLQCPMKKGHQKITKTVQLPNEIPPGKYLVTARAYTDGDDLITCLTATVEFPIEL</sequence>
<feature type="signal peptide" evidence="8">
    <location>
        <begin position="1"/>
        <end position="16"/>
    </location>
</feature>
<reference evidence="10" key="1">
    <citation type="submission" date="2014-02" db="EMBL/GenBank/DDBJ databases">
        <authorList>
            <person name="Genoscope - CEA"/>
        </authorList>
    </citation>
    <scope>NUCLEOTIDE SEQUENCE</scope>
    <source>
        <strain evidence="10">LS3</strain>
    </source>
</reference>
<dbReference type="GO" id="GO:0032934">
    <property type="term" value="F:sterol binding"/>
    <property type="evidence" value="ECO:0007669"/>
    <property type="project" value="InterPro"/>
</dbReference>
<evidence type="ECO:0000256" key="4">
    <source>
        <dbReference type="ARBA" id="ARBA00016056"/>
    </source>
</evidence>
<gene>
    <name evidence="10" type="ORF">GNLVRS02_ARAD1A13244g</name>
</gene>
<evidence type="ECO:0000256" key="3">
    <source>
        <dbReference type="ARBA" id="ARBA00011245"/>
    </source>
</evidence>
<keyword evidence="6 8" id="KW-0732">Signal</keyword>
<dbReference type="PANTHER" id="PTHR11306:SF0">
    <property type="entry name" value="PHOSPHATIDYLGLYCEROL_PHOSPHATIDYLINOSITOL TRANSFER PROTEIN"/>
    <property type="match status" value="1"/>
</dbReference>
<dbReference type="FunFam" id="2.60.40.770:FF:000004">
    <property type="entry name" value="Phosphatidylglycerol/phosphatidylinositol transfer protein"/>
    <property type="match status" value="1"/>
</dbReference>
<dbReference type="Pfam" id="PF02221">
    <property type="entry name" value="E1_DerP2_DerF2"/>
    <property type="match status" value="1"/>
</dbReference>
<name>A0A060SXH7_BLAAD</name>
<accession>A0A060SXH7</accession>
<dbReference type="SMART" id="SM00737">
    <property type="entry name" value="ML"/>
    <property type="match status" value="1"/>
</dbReference>
<evidence type="ECO:0000256" key="5">
    <source>
        <dbReference type="ARBA" id="ARBA00022448"/>
    </source>
</evidence>
<dbReference type="InterPro" id="IPR014756">
    <property type="entry name" value="Ig_E-set"/>
</dbReference>
<dbReference type="AlphaFoldDB" id="A0A060SXH7"/>
<dbReference type="InterPro" id="IPR033917">
    <property type="entry name" value="ML_PG-PI_TP"/>
</dbReference>
<keyword evidence="7" id="KW-0445">Lipid transport</keyword>
<feature type="chain" id="PRO_5001587466" description="Phosphatidylglycerol/phosphatidylinositol transfer protein" evidence="8">
    <location>
        <begin position="17"/>
        <end position="168"/>
    </location>
</feature>
<evidence type="ECO:0000256" key="6">
    <source>
        <dbReference type="ARBA" id="ARBA00022729"/>
    </source>
</evidence>
<comment type="subunit">
    <text evidence="3">Monomer.</text>
</comment>
<dbReference type="EMBL" id="HG937691">
    <property type="protein sequence ID" value="CDP33610.1"/>
    <property type="molecule type" value="Genomic_DNA"/>
</dbReference>
<comment type="similarity">
    <text evidence="2">Belongs to the NPC2 family.</text>
</comment>
<evidence type="ECO:0000256" key="7">
    <source>
        <dbReference type="ARBA" id="ARBA00023055"/>
    </source>
</evidence>
<evidence type="ECO:0000256" key="2">
    <source>
        <dbReference type="ARBA" id="ARBA00006370"/>
    </source>
</evidence>
<dbReference type="Gene3D" id="2.60.40.770">
    <property type="match status" value="1"/>
</dbReference>